<accession>A0A916T4F9</accession>
<keyword evidence="2" id="KW-1185">Reference proteome</keyword>
<reference evidence="1" key="1">
    <citation type="journal article" date="2014" name="Int. J. Syst. Evol. Microbiol.">
        <title>Complete genome sequence of Corynebacterium casei LMG S-19264T (=DSM 44701T), isolated from a smear-ripened cheese.</title>
        <authorList>
            <consortium name="US DOE Joint Genome Institute (JGI-PGF)"/>
            <person name="Walter F."/>
            <person name="Albersmeier A."/>
            <person name="Kalinowski J."/>
            <person name="Ruckert C."/>
        </authorList>
    </citation>
    <scope>NUCLEOTIDE SEQUENCE</scope>
    <source>
        <strain evidence="1">CGMCC 1.15330</strain>
    </source>
</reference>
<dbReference type="Proteomes" id="UP000623067">
    <property type="component" value="Unassembled WGS sequence"/>
</dbReference>
<evidence type="ECO:0000313" key="1">
    <source>
        <dbReference type="EMBL" id="GGB30266.1"/>
    </source>
</evidence>
<organism evidence="1 2">
    <name type="scientific">Sphingomonas metalli</name>
    <dbReference type="NCBI Taxonomy" id="1779358"/>
    <lineage>
        <taxon>Bacteria</taxon>
        <taxon>Pseudomonadati</taxon>
        <taxon>Pseudomonadota</taxon>
        <taxon>Alphaproteobacteria</taxon>
        <taxon>Sphingomonadales</taxon>
        <taxon>Sphingomonadaceae</taxon>
        <taxon>Sphingomonas</taxon>
    </lineage>
</organism>
<comment type="caution">
    <text evidence="1">The sequence shown here is derived from an EMBL/GenBank/DDBJ whole genome shotgun (WGS) entry which is preliminary data.</text>
</comment>
<reference evidence="1" key="2">
    <citation type="submission" date="2020-09" db="EMBL/GenBank/DDBJ databases">
        <authorList>
            <person name="Sun Q."/>
            <person name="Zhou Y."/>
        </authorList>
    </citation>
    <scope>NUCLEOTIDE SEQUENCE</scope>
    <source>
        <strain evidence="1">CGMCC 1.15330</strain>
    </source>
</reference>
<name>A0A916T4F9_9SPHN</name>
<proteinExistence type="predicted"/>
<protein>
    <submittedName>
        <fullName evidence="1">Uncharacterized protein</fullName>
    </submittedName>
</protein>
<evidence type="ECO:0000313" key="2">
    <source>
        <dbReference type="Proteomes" id="UP000623067"/>
    </source>
</evidence>
<sequence length="72" mass="7792">MRTCAATGAAVSTAAITQPKPMPRMPETHFLPRTGRLDRPQPCPALNKDATERLIAAATLVIRCGLPIRRRG</sequence>
<dbReference type="EMBL" id="BMIH01000002">
    <property type="protein sequence ID" value="GGB30266.1"/>
    <property type="molecule type" value="Genomic_DNA"/>
</dbReference>
<dbReference type="AlphaFoldDB" id="A0A916T4F9"/>
<gene>
    <name evidence="1" type="ORF">GCM10011380_19680</name>
</gene>